<sequence>MNRYVLLESTGAFPYVAQVIDTESYSAPAVPKGSNGFWLWVPENTSVQLGWIAHNGATGTTFNAPTAEEQIAIAVFRTRALLLAALDWTPRHALQYKVDLGVATSADQALLLAFKQYVIALDEVKNQAGYPTQIIWPIAPF</sequence>
<dbReference type="Pfam" id="PF02413">
    <property type="entry name" value="Caudo_TAP"/>
    <property type="match status" value="1"/>
</dbReference>
<reference evidence="1 2" key="1">
    <citation type="submission" date="2022-07" db="EMBL/GenBank/DDBJ databases">
        <title>Characterization of plant growth promoting rhizobacteria (PGPR) for use as bioinoculants in agriculture.</title>
        <authorList>
            <person name="Hassen A.I."/>
            <person name="Pierneef R."/>
        </authorList>
    </citation>
    <scope>NUCLEOTIDE SEQUENCE [LARGE SCALE GENOMIC DNA]</scope>
    <source>
        <strain evidence="1 2">SARCC-3054</strain>
    </source>
</reference>
<dbReference type="InterPro" id="IPR003458">
    <property type="entry name" value="Phage_T4_Gp38_tail_assem"/>
</dbReference>
<proteinExistence type="predicted"/>
<name>A0ABT3YT99_9PSED</name>
<gene>
    <name evidence="1" type="ORF">NQF78_10275</name>
</gene>
<evidence type="ECO:0000313" key="1">
    <source>
        <dbReference type="EMBL" id="MCY0108701.1"/>
    </source>
</evidence>
<comment type="caution">
    <text evidence="1">The sequence shown here is derived from an EMBL/GenBank/DDBJ whole genome shotgun (WGS) entry which is preliminary data.</text>
</comment>
<protein>
    <submittedName>
        <fullName evidence="1">Tail fiber assembly protein</fullName>
    </submittedName>
</protein>
<accession>A0ABT3YT99</accession>
<evidence type="ECO:0000313" key="2">
    <source>
        <dbReference type="Proteomes" id="UP001207830"/>
    </source>
</evidence>
<organism evidence="1 2">
    <name type="scientific">Pseudomonas monsensis</name>
    <dbReference type="NCBI Taxonomy" id="2745509"/>
    <lineage>
        <taxon>Bacteria</taxon>
        <taxon>Pseudomonadati</taxon>
        <taxon>Pseudomonadota</taxon>
        <taxon>Gammaproteobacteria</taxon>
        <taxon>Pseudomonadales</taxon>
        <taxon>Pseudomonadaceae</taxon>
        <taxon>Pseudomonas</taxon>
    </lineage>
</organism>
<dbReference type="Proteomes" id="UP001207830">
    <property type="component" value="Unassembled WGS sequence"/>
</dbReference>
<keyword evidence="2" id="KW-1185">Reference proteome</keyword>
<dbReference type="EMBL" id="JANIGP010000005">
    <property type="protein sequence ID" value="MCY0108701.1"/>
    <property type="molecule type" value="Genomic_DNA"/>
</dbReference>
<dbReference type="RefSeq" id="WP_267799726.1">
    <property type="nucleotide sequence ID" value="NZ_JANIGP010000005.1"/>
</dbReference>